<dbReference type="RefSeq" id="WP_275691017.1">
    <property type="nucleotide sequence ID" value="NZ_JAAOZR010000010.1"/>
</dbReference>
<comment type="caution">
    <text evidence="1">The sequence shown here is derived from an EMBL/GenBank/DDBJ whole genome shotgun (WGS) entry which is preliminary data.</text>
</comment>
<name>A0ABS4I711_9BACL</name>
<sequence>MGISLFLTNEPLLTWTDPNAFLHGRIGLSGVSTAWTISPLTVTR</sequence>
<gene>
    <name evidence="1" type="ORF">J2Z65_005948</name>
</gene>
<dbReference type="Proteomes" id="UP001519344">
    <property type="component" value="Unassembled WGS sequence"/>
</dbReference>
<evidence type="ECO:0000313" key="1">
    <source>
        <dbReference type="EMBL" id="MBP1966688.1"/>
    </source>
</evidence>
<protein>
    <submittedName>
        <fullName evidence="1">Uncharacterized protein</fullName>
    </submittedName>
</protein>
<reference evidence="1 2" key="1">
    <citation type="submission" date="2021-03" db="EMBL/GenBank/DDBJ databases">
        <title>Genomic Encyclopedia of Type Strains, Phase IV (KMG-IV): sequencing the most valuable type-strain genomes for metagenomic binning, comparative biology and taxonomic classification.</title>
        <authorList>
            <person name="Goeker M."/>
        </authorList>
    </citation>
    <scope>NUCLEOTIDE SEQUENCE [LARGE SCALE GENOMIC DNA]</scope>
    <source>
        <strain evidence="1 2">DSM 24950</strain>
    </source>
</reference>
<evidence type="ECO:0000313" key="2">
    <source>
        <dbReference type="Proteomes" id="UP001519344"/>
    </source>
</evidence>
<dbReference type="EMBL" id="JAGGKV010000024">
    <property type="protein sequence ID" value="MBP1966688.1"/>
    <property type="molecule type" value="Genomic_DNA"/>
</dbReference>
<keyword evidence="2" id="KW-1185">Reference proteome</keyword>
<organism evidence="1 2">
    <name type="scientific">Paenibacillus aceris</name>
    <dbReference type="NCBI Taxonomy" id="869555"/>
    <lineage>
        <taxon>Bacteria</taxon>
        <taxon>Bacillati</taxon>
        <taxon>Bacillota</taxon>
        <taxon>Bacilli</taxon>
        <taxon>Bacillales</taxon>
        <taxon>Paenibacillaceae</taxon>
        <taxon>Paenibacillus</taxon>
    </lineage>
</organism>
<proteinExistence type="predicted"/>
<accession>A0ABS4I711</accession>